<feature type="domain" description="PhoD-like phosphatase metallophosphatase" evidence="1">
    <location>
        <begin position="152"/>
        <end position="503"/>
    </location>
</feature>
<dbReference type="Gene3D" id="3.60.21.70">
    <property type="entry name" value="PhoD-like phosphatase"/>
    <property type="match status" value="1"/>
</dbReference>
<evidence type="ECO:0000313" key="3">
    <source>
        <dbReference type="EMBL" id="GIH83889.1"/>
    </source>
</evidence>
<evidence type="ECO:0000313" key="4">
    <source>
        <dbReference type="Proteomes" id="UP000655044"/>
    </source>
</evidence>
<dbReference type="Gene3D" id="2.60.40.380">
    <property type="entry name" value="Purple acid phosphatase-like, N-terminal"/>
    <property type="match status" value="1"/>
</dbReference>
<evidence type="ECO:0000259" key="2">
    <source>
        <dbReference type="Pfam" id="PF16655"/>
    </source>
</evidence>
<proteinExistence type="predicted"/>
<dbReference type="InterPro" id="IPR032093">
    <property type="entry name" value="PhoD_N"/>
</dbReference>
<comment type="caution">
    <text evidence="3">The sequence shown here is derived from an EMBL/GenBank/DDBJ whole genome shotgun (WGS) entry which is preliminary data.</text>
</comment>
<sequence length="540" mass="58411">MTKAIIRRDFLKAAAAGTGIAAVGLPATATAIAAAAEATPFRHGVASGDPLPDAVIIWTRVTPVPEAAPGSGAGGPAEVTWQVAADPGFQQIAASGTLTTGPERDHTVKVDVRGLEAATTYHYRFLFDGVASPAGLTRTAPRPEAEVDGLRLGVVSCSNWEAGHFSAYRHLAARGDLFGVVHLGDYIYEYRRGEFAARGTVVRPHEPAHEILSLADYRTRHGQYKTDPDLQALHAACPWMIVWDDHEVANDSWSGGAENHDPATEGPWAPRLAASRQAYFEWMPVRTGPAGEIYRTLRFGTLADLTMLDLRSYRSRQTSGIEVDDPGRTMTGQAQMDWLRSVLSGGGARWRLIGNSVMISPLALGSLPAHLLGPLRRLLGVPEGGYALNSDQWDGYTAERKRLLAALPDNTVFLTGDIHTSWANEVPRTAATYPASPSLAVEFVVPSVTSDNVDDFLRAEPRTISLTAEGLVRAANRHVRGVELDSHGYGVLDVNPDRVQMDWFAISNRSRADAASSWLASFASAHGSRRLRRAYRPVPF</sequence>
<feature type="domain" description="Phospholipase D N-terminal" evidence="2">
    <location>
        <begin position="43"/>
        <end position="139"/>
    </location>
</feature>
<dbReference type="Proteomes" id="UP000655044">
    <property type="component" value="Unassembled WGS sequence"/>
</dbReference>
<dbReference type="PROSITE" id="PS51318">
    <property type="entry name" value="TAT"/>
    <property type="match status" value="1"/>
</dbReference>
<dbReference type="SUPFAM" id="SSF56300">
    <property type="entry name" value="Metallo-dependent phosphatases"/>
    <property type="match status" value="1"/>
</dbReference>
<dbReference type="EMBL" id="BOOI01000018">
    <property type="protein sequence ID" value="GIH83889.1"/>
    <property type="molecule type" value="Genomic_DNA"/>
</dbReference>
<dbReference type="InterPro" id="IPR006311">
    <property type="entry name" value="TAT_signal"/>
</dbReference>
<gene>
    <name evidence="3" type="ORF">Pro02_22970</name>
</gene>
<dbReference type="PANTHER" id="PTHR43606:SF2">
    <property type="entry name" value="ALKALINE PHOSPHATASE FAMILY PROTEIN (AFU_ORTHOLOGUE AFUA_5G03860)"/>
    <property type="match status" value="1"/>
</dbReference>
<name>A0A8J3S2J8_PLARO</name>
<dbReference type="InterPro" id="IPR018946">
    <property type="entry name" value="PhoD-like_MPP"/>
</dbReference>
<keyword evidence="4" id="KW-1185">Reference proteome</keyword>
<dbReference type="Pfam" id="PF09423">
    <property type="entry name" value="PhoD"/>
    <property type="match status" value="1"/>
</dbReference>
<dbReference type="RefSeq" id="WP_189241604.1">
    <property type="nucleotide sequence ID" value="NZ_BMQP01000002.1"/>
</dbReference>
<organism evidence="3 4">
    <name type="scientific">Planobispora rosea</name>
    <dbReference type="NCBI Taxonomy" id="35762"/>
    <lineage>
        <taxon>Bacteria</taxon>
        <taxon>Bacillati</taxon>
        <taxon>Actinomycetota</taxon>
        <taxon>Actinomycetes</taxon>
        <taxon>Streptosporangiales</taxon>
        <taxon>Streptosporangiaceae</taxon>
        <taxon>Planobispora</taxon>
    </lineage>
</organism>
<dbReference type="AlphaFoldDB" id="A0A8J3S2J8"/>
<dbReference type="PANTHER" id="PTHR43606">
    <property type="entry name" value="PHOSPHATASE, PUTATIVE (AFU_ORTHOLOGUE AFUA_6G08710)-RELATED"/>
    <property type="match status" value="1"/>
</dbReference>
<dbReference type="Pfam" id="PF16655">
    <property type="entry name" value="PhoD_N"/>
    <property type="match status" value="1"/>
</dbReference>
<accession>A0A8J3S2J8</accession>
<dbReference type="CDD" id="cd07389">
    <property type="entry name" value="MPP_PhoD"/>
    <property type="match status" value="1"/>
</dbReference>
<dbReference type="InterPro" id="IPR038607">
    <property type="entry name" value="PhoD-like_sf"/>
</dbReference>
<dbReference type="InterPro" id="IPR052900">
    <property type="entry name" value="Phospholipid_Metab_Enz"/>
</dbReference>
<protein>
    <submittedName>
        <fullName evidence="3">Phosphodiesterase/alkaline phosphatase D</fullName>
    </submittedName>
</protein>
<evidence type="ECO:0000259" key="1">
    <source>
        <dbReference type="Pfam" id="PF09423"/>
    </source>
</evidence>
<reference evidence="3" key="1">
    <citation type="submission" date="2021-01" db="EMBL/GenBank/DDBJ databases">
        <title>Whole genome shotgun sequence of Planobispora rosea NBRC 15558.</title>
        <authorList>
            <person name="Komaki H."/>
            <person name="Tamura T."/>
        </authorList>
    </citation>
    <scope>NUCLEOTIDE SEQUENCE</scope>
    <source>
        <strain evidence="3">NBRC 15558</strain>
    </source>
</reference>
<dbReference type="InterPro" id="IPR029052">
    <property type="entry name" value="Metallo-depent_PP-like"/>
</dbReference>